<dbReference type="InterPro" id="IPR036249">
    <property type="entry name" value="Thioredoxin-like_sf"/>
</dbReference>
<name>A0A2Z2I0Y5_9EURY</name>
<protein>
    <submittedName>
        <fullName evidence="4">Electron transporter SenC</fullName>
    </submittedName>
</protein>
<dbReference type="OrthoDB" id="27579at2157"/>
<sequence>MNRRSVLGISAATGLAAVAGCVTGALESGPEVDGEVALEPPTGEDAVGDPMYPTYGEAFPAFELPDPLTEEPIDVSAISETFLLTAFFADCPAECIPLMSNIAAVQSNVNDDGLVDETRFFGITFDPERDTADALRDHADMVRIDLEAGNYHYLRPADESEAQDVVYDTLGIPFEREELGGDDYDFAHIVVTFLVNPEGIVERAYRGENLPVDDVSADVVSVVDNW</sequence>
<dbReference type="Pfam" id="PF02630">
    <property type="entry name" value="SCO1-SenC"/>
    <property type="match status" value="1"/>
</dbReference>
<comment type="similarity">
    <text evidence="1">Belongs to the SCO1/2 family.</text>
</comment>
<keyword evidence="5" id="KW-1185">Reference proteome</keyword>
<dbReference type="PROSITE" id="PS51257">
    <property type="entry name" value="PROKAR_LIPOPROTEIN"/>
    <property type="match status" value="1"/>
</dbReference>
<keyword evidence="2" id="KW-0186">Copper</keyword>
<feature type="binding site" evidence="2">
    <location>
        <position position="188"/>
    </location>
    <ligand>
        <name>Cu cation</name>
        <dbReference type="ChEBI" id="CHEBI:23378"/>
    </ligand>
</feature>
<gene>
    <name evidence="4" type="ORF">B1756_17425</name>
</gene>
<keyword evidence="2" id="KW-0479">Metal-binding</keyword>
<dbReference type="SUPFAM" id="SSF52833">
    <property type="entry name" value="Thioredoxin-like"/>
    <property type="match status" value="1"/>
</dbReference>
<evidence type="ECO:0000256" key="3">
    <source>
        <dbReference type="PIRSR" id="PIRSR603782-2"/>
    </source>
</evidence>
<dbReference type="InterPro" id="IPR003782">
    <property type="entry name" value="SCO1/SenC"/>
</dbReference>
<evidence type="ECO:0000256" key="2">
    <source>
        <dbReference type="PIRSR" id="PIRSR603782-1"/>
    </source>
</evidence>
<feature type="binding site" evidence="2">
    <location>
        <position position="91"/>
    </location>
    <ligand>
        <name>Cu cation</name>
        <dbReference type="ChEBI" id="CHEBI:23378"/>
    </ligand>
</feature>
<organism evidence="4 5">
    <name type="scientific">Natrarchaeobaculum aegyptiacum</name>
    <dbReference type="NCBI Taxonomy" id="745377"/>
    <lineage>
        <taxon>Archaea</taxon>
        <taxon>Methanobacteriati</taxon>
        <taxon>Methanobacteriota</taxon>
        <taxon>Stenosarchaea group</taxon>
        <taxon>Halobacteria</taxon>
        <taxon>Halobacteriales</taxon>
        <taxon>Natrialbaceae</taxon>
        <taxon>Natrarchaeobaculum</taxon>
    </lineage>
</organism>
<dbReference type="GO" id="GO:0046872">
    <property type="term" value="F:metal ion binding"/>
    <property type="evidence" value="ECO:0007669"/>
    <property type="project" value="UniProtKB-KW"/>
</dbReference>
<feature type="disulfide bond" description="Redox-active" evidence="3">
    <location>
        <begin position="91"/>
        <end position="95"/>
    </location>
</feature>
<dbReference type="RefSeq" id="WP_086889692.1">
    <property type="nucleotide sequence ID" value="NZ_CP019893.1"/>
</dbReference>
<evidence type="ECO:0000256" key="1">
    <source>
        <dbReference type="ARBA" id="ARBA00010996"/>
    </source>
</evidence>
<keyword evidence="3" id="KW-1015">Disulfide bond</keyword>
<dbReference type="Gene3D" id="3.40.30.10">
    <property type="entry name" value="Glutaredoxin"/>
    <property type="match status" value="1"/>
</dbReference>
<dbReference type="GeneID" id="32895892"/>
<feature type="binding site" evidence="2">
    <location>
        <position position="95"/>
    </location>
    <ligand>
        <name>Cu cation</name>
        <dbReference type="ChEBI" id="CHEBI:23378"/>
    </ligand>
</feature>
<accession>A0A2Z2I0Y5</accession>
<evidence type="ECO:0000313" key="4">
    <source>
        <dbReference type="EMBL" id="ARS91324.1"/>
    </source>
</evidence>
<evidence type="ECO:0000313" key="5">
    <source>
        <dbReference type="Proteomes" id="UP000250088"/>
    </source>
</evidence>
<dbReference type="Proteomes" id="UP000250088">
    <property type="component" value="Chromosome"/>
</dbReference>
<dbReference type="EMBL" id="CP019893">
    <property type="protein sequence ID" value="ARS91324.1"/>
    <property type="molecule type" value="Genomic_DNA"/>
</dbReference>
<dbReference type="CDD" id="cd02968">
    <property type="entry name" value="SCO"/>
    <property type="match status" value="1"/>
</dbReference>
<reference evidence="5" key="1">
    <citation type="submission" date="2017-02" db="EMBL/GenBank/DDBJ databases">
        <title>Natronthermophilus aegyptiacus gen. nov.,sp. nov., an aerobic, extremely halophilic alkalithermophilic archaeon isolated from the athalassohaline Wadi An Natrun, Egypt.</title>
        <authorList>
            <person name="Zhao B."/>
        </authorList>
    </citation>
    <scope>NUCLEOTIDE SEQUENCE [LARGE SCALE GENOMIC DNA]</scope>
    <source>
        <strain evidence="5">JW/NM-HA 15</strain>
    </source>
</reference>
<dbReference type="AlphaFoldDB" id="A0A2Z2I0Y5"/>
<dbReference type="KEGG" id="naj:B1756_17425"/>
<proteinExistence type="inferred from homology"/>